<sequence>MGTEGKQAGQDQMKAGSGQNGAGWKDMTYRAGRDVSGLVDSAIKSGDYSALSEQINWAMNRAVDAVHDSLLERGMQSGTRPQGKRTSEKTAYEQAVEEAGKSSRRAADEGRSRLRIRNNFAATAGKVIGTVGMIPNLLLAIGCFTVAHSAGVGLFFLAITGMFYWLRDLSVKQLEVIDDAETILRIRKGRDVISVEEIASALGKSKKDTRKSLKEILRKGILNGPVYMDSGETTLILSREAYGLYSQTMESYRNRKREEEKQRTKESRRKEPGKRAEETSKDRADAPELGGEPLPEYGKLQAQKKAQQEYRRKLDAETQKILDEGQAFIVHIHQKNEEIPGEEISAKLDRLERIVTGIFDQVEKSPESAPDLHRLMSYYLPTTQKLIDTYAALDAQHVEGENIESAKREIETSLDTINDAYEKLFDSFFQHTAWDVGTDVSVMKSMLRQDGLTEDEFQQMRQAQAESEAKQLKQTQVSVQSSGQGTGAGLQAAEAGGMAKMAQGQVESGKKEEA</sequence>
<feature type="transmembrane region" description="Helical" evidence="2">
    <location>
        <begin position="147"/>
        <end position="166"/>
    </location>
</feature>
<keyword evidence="4" id="KW-1185">Reference proteome</keyword>
<keyword evidence="2" id="KW-0472">Membrane</keyword>
<feature type="region of interest" description="Disordered" evidence="1">
    <location>
        <begin position="74"/>
        <end position="110"/>
    </location>
</feature>
<reference evidence="3 4" key="1">
    <citation type="submission" date="2019-08" db="EMBL/GenBank/DDBJ databases">
        <title>In-depth cultivation of the pig gut microbiome towards novel bacterial diversity and tailored functional studies.</title>
        <authorList>
            <person name="Wylensek D."/>
            <person name="Hitch T.C.A."/>
            <person name="Clavel T."/>
        </authorList>
    </citation>
    <scope>NUCLEOTIDE SEQUENCE [LARGE SCALE GENOMIC DNA]</scope>
    <source>
        <strain evidence="3 4">Oil+RF-744-WCA-WT-11</strain>
    </source>
</reference>
<keyword evidence="2" id="KW-1133">Transmembrane helix</keyword>
<name>A0A6L5X1X2_9FIRM</name>
<gene>
    <name evidence="3" type="ORF">FYJ35_05030</name>
</gene>
<proteinExistence type="predicted"/>
<comment type="caution">
    <text evidence="3">The sequence shown here is derived from an EMBL/GenBank/DDBJ whole genome shotgun (WGS) entry which is preliminary data.</text>
</comment>
<organism evidence="3 4">
    <name type="scientific">Porcincola intestinalis</name>
    <dbReference type="NCBI Taxonomy" id="2606632"/>
    <lineage>
        <taxon>Bacteria</taxon>
        <taxon>Bacillati</taxon>
        <taxon>Bacillota</taxon>
        <taxon>Clostridia</taxon>
        <taxon>Lachnospirales</taxon>
        <taxon>Lachnospiraceae</taxon>
        <taxon>Porcincola</taxon>
    </lineage>
</organism>
<dbReference type="Pfam" id="PF10112">
    <property type="entry name" value="Halogen_Hydrol"/>
    <property type="match status" value="1"/>
</dbReference>
<evidence type="ECO:0000313" key="3">
    <source>
        <dbReference type="EMBL" id="MSS14409.1"/>
    </source>
</evidence>
<evidence type="ECO:0000256" key="1">
    <source>
        <dbReference type="SAM" id="MobiDB-lite"/>
    </source>
</evidence>
<feature type="region of interest" description="Disordered" evidence="1">
    <location>
        <begin position="467"/>
        <end position="514"/>
    </location>
</feature>
<evidence type="ECO:0000313" key="4">
    <source>
        <dbReference type="Proteomes" id="UP000481852"/>
    </source>
</evidence>
<feature type="region of interest" description="Disordered" evidence="1">
    <location>
        <begin position="1"/>
        <end position="25"/>
    </location>
</feature>
<feature type="compositionally biased region" description="Basic and acidic residues" evidence="1">
    <location>
        <begin position="252"/>
        <end position="286"/>
    </location>
</feature>
<feature type="compositionally biased region" description="Basic and acidic residues" evidence="1">
    <location>
        <begin position="98"/>
        <end position="110"/>
    </location>
</feature>
<dbReference type="RefSeq" id="WP_154524122.1">
    <property type="nucleotide sequence ID" value="NZ_VULZ01000004.1"/>
</dbReference>
<dbReference type="Proteomes" id="UP000481852">
    <property type="component" value="Unassembled WGS sequence"/>
</dbReference>
<feature type="compositionally biased region" description="Low complexity" evidence="1">
    <location>
        <begin position="474"/>
        <end position="483"/>
    </location>
</feature>
<accession>A0A6L5X1X2</accession>
<dbReference type="EMBL" id="VULZ01000004">
    <property type="protein sequence ID" value="MSS14409.1"/>
    <property type="molecule type" value="Genomic_DNA"/>
</dbReference>
<dbReference type="AlphaFoldDB" id="A0A6L5X1X2"/>
<dbReference type="InterPro" id="IPR018770">
    <property type="entry name" value="ChloroindolylP_hydrolase"/>
</dbReference>
<evidence type="ECO:0000256" key="2">
    <source>
        <dbReference type="SAM" id="Phobius"/>
    </source>
</evidence>
<protein>
    <submittedName>
        <fullName evidence="3">Uncharacterized protein</fullName>
    </submittedName>
</protein>
<keyword evidence="2" id="KW-0812">Transmembrane</keyword>
<feature type="region of interest" description="Disordered" evidence="1">
    <location>
        <begin position="251"/>
        <end position="311"/>
    </location>
</feature>